<dbReference type="RefSeq" id="WP_258877467.1">
    <property type="nucleotide sequence ID" value="NZ_CP048914.1"/>
</dbReference>
<dbReference type="PIRSF" id="PIRSF005901">
    <property type="entry name" value="EF-P"/>
    <property type="match status" value="1"/>
</dbReference>
<evidence type="ECO:0000256" key="3">
    <source>
        <dbReference type="ARBA" id="ARBA00009479"/>
    </source>
</evidence>
<keyword evidence="14" id="KW-1185">Reference proteome</keyword>
<dbReference type="Gene3D" id="2.30.30.30">
    <property type="match status" value="1"/>
</dbReference>
<evidence type="ECO:0000256" key="6">
    <source>
        <dbReference type="ARBA" id="ARBA00022917"/>
    </source>
</evidence>
<dbReference type="SUPFAM" id="SSF50249">
    <property type="entry name" value="Nucleic acid-binding proteins"/>
    <property type="match status" value="2"/>
</dbReference>
<dbReference type="InterPro" id="IPR012340">
    <property type="entry name" value="NA-bd_OB-fold"/>
</dbReference>
<dbReference type="GO" id="GO:0003746">
    <property type="term" value="F:translation elongation factor activity"/>
    <property type="evidence" value="ECO:0007669"/>
    <property type="project" value="UniProtKB-UniRule"/>
</dbReference>
<sequence length="185" mass="20506">MITTNDFKTGITIQSDGNLWSVIEFQHVKPGKGSAFVRSKLRNLRTGAVIDKTWRAGEKVATAHIDKNKMAYLYSAGDTYVFMNNETYEQIEIPFAQIEYQLNFIVEGMEVNVISFEGEILGVDIPEKVTLTVTEADPAVKGNTAQSATKDCVVETGFKLQVPLFVNQGDKIVINTSTGKYDTRA</sequence>
<comment type="similarity">
    <text evidence="3 8 10">Belongs to the elongation factor P family.</text>
</comment>
<dbReference type="Pfam" id="PF09285">
    <property type="entry name" value="Elong-fact-P_C"/>
    <property type="match status" value="1"/>
</dbReference>
<keyword evidence="5 8" id="KW-0251">Elongation factor</keyword>
<dbReference type="PANTHER" id="PTHR30053">
    <property type="entry name" value="ELONGATION FACTOR P"/>
    <property type="match status" value="1"/>
</dbReference>
<keyword evidence="6 8" id="KW-0648">Protein biosynthesis</keyword>
<dbReference type="KEGG" id="xcl:G4Z02_07875"/>
<evidence type="ECO:0000256" key="9">
    <source>
        <dbReference type="NCBIfam" id="TIGR00038"/>
    </source>
</evidence>
<dbReference type="InterPro" id="IPR008991">
    <property type="entry name" value="Translation_prot_SH3-like_sf"/>
</dbReference>
<accession>A0A7L7KUJ4</accession>
<organism evidence="13 14">
    <name type="scientific">Candidatus Xianfuyuplasma coldseepsis</name>
    <dbReference type="NCBI Taxonomy" id="2782163"/>
    <lineage>
        <taxon>Bacteria</taxon>
        <taxon>Bacillati</taxon>
        <taxon>Mycoplasmatota</taxon>
        <taxon>Mollicutes</taxon>
        <taxon>Candidatus Izemoplasmatales</taxon>
        <taxon>Candidatus Izemoplasmataceae</taxon>
        <taxon>Candidatus Xianfuyuplasma</taxon>
    </lineage>
</organism>
<dbReference type="InterPro" id="IPR013185">
    <property type="entry name" value="Transl_elong_KOW-like"/>
</dbReference>
<dbReference type="InterPro" id="IPR020599">
    <property type="entry name" value="Transl_elong_fac_P/YeiP"/>
</dbReference>
<dbReference type="InterPro" id="IPR014722">
    <property type="entry name" value="Rib_uL2_dom2"/>
</dbReference>
<evidence type="ECO:0000256" key="1">
    <source>
        <dbReference type="ARBA" id="ARBA00004496"/>
    </source>
</evidence>
<dbReference type="SUPFAM" id="SSF50104">
    <property type="entry name" value="Translation proteins SH3-like domain"/>
    <property type="match status" value="1"/>
</dbReference>
<dbReference type="Pfam" id="PF01132">
    <property type="entry name" value="EFP"/>
    <property type="match status" value="1"/>
</dbReference>
<dbReference type="InterPro" id="IPR011768">
    <property type="entry name" value="Transl_elongation_fac_P"/>
</dbReference>
<evidence type="ECO:0000259" key="12">
    <source>
        <dbReference type="SMART" id="SM01185"/>
    </source>
</evidence>
<evidence type="ECO:0000256" key="5">
    <source>
        <dbReference type="ARBA" id="ARBA00022768"/>
    </source>
</evidence>
<dbReference type="Proteomes" id="UP000514720">
    <property type="component" value="Chromosome"/>
</dbReference>
<dbReference type="Pfam" id="PF08207">
    <property type="entry name" value="EFP_N"/>
    <property type="match status" value="1"/>
</dbReference>
<dbReference type="HAMAP" id="MF_00141">
    <property type="entry name" value="EF_P"/>
    <property type="match status" value="1"/>
</dbReference>
<evidence type="ECO:0000259" key="11">
    <source>
        <dbReference type="SMART" id="SM00841"/>
    </source>
</evidence>
<name>A0A7L7KUJ4_9MOLU</name>
<evidence type="ECO:0000256" key="2">
    <source>
        <dbReference type="ARBA" id="ARBA00004815"/>
    </source>
</evidence>
<dbReference type="CDD" id="cd05794">
    <property type="entry name" value="S1_EF-P_repeat_2"/>
    <property type="match status" value="1"/>
</dbReference>
<dbReference type="UniPathway" id="UPA00345"/>
<reference evidence="13 14" key="1">
    <citation type="submission" date="2020-02" db="EMBL/GenBank/DDBJ databases">
        <authorList>
            <person name="Zheng R.K."/>
            <person name="Sun C.M."/>
        </authorList>
    </citation>
    <scope>NUCLEOTIDE SEQUENCE [LARGE SCALE GENOMIC DNA]</scope>
    <source>
        <strain evidence="14">zrk13</strain>
    </source>
</reference>
<dbReference type="NCBIfam" id="TIGR00038">
    <property type="entry name" value="efp"/>
    <property type="match status" value="1"/>
</dbReference>
<proteinExistence type="inferred from homology"/>
<dbReference type="FunFam" id="2.30.30.30:FF:000003">
    <property type="entry name" value="Elongation factor P"/>
    <property type="match status" value="1"/>
</dbReference>
<evidence type="ECO:0000256" key="8">
    <source>
        <dbReference type="HAMAP-Rule" id="MF_00141"/>
    </source>
</evidence>
<dbReference type="EMBL" id="CP048914">
    <property type="protein sequence ID" value="QMS85664.1"/>
    <property type="molecule type" value="Genomic_DNA"/>
</dbReference>
<dbReference type="SMART" id="SM01185">
    <property type="entry name" value="EFP"/>
    <property type="match status" value="1"/>
</dbReference>
<dbReference type="FunFam" id="2.40.50.140:FF:000009">
    <property type="entry name" value="Elongation factor P"/>
    <property type="match status" value="1"/>
</dbReference>
<protein>
    <recommendedName>
        <fullName evidence="8 9">Elongation factor P</fullName>
        <shortName evidence="8">EF-P</shortName>
    </recommendedName>
</protein>
<dbReference type="InterPro" id="IPR001059">
    <property type="entry name" value="Transl_elong_P/YeiP_cen"/>
</dbReference>
<comment type="function">
    <text evidence="7 8">Involved in peptide bond synthesis. Stimulates efficient translation and peptide-bond synthesis on native or reconstituted 70S ribosomes in vitro. Probably functions indirectly by altering the affinity of the ribosome for aminoacyl-tRNA, thus increasing their reactivity as acceptors for peptidyl transferase.</text>
</comment>
<dbReference type="GO" id="GO:0005829">
    <property type="term" value="C:cytosol"/>
    <property type="evidence" value="ECO:0007669"/>
    <property type="project" value="UniProtKB-ARBA"/>
</dbReference>
<dbReference type="SMART" id="SM00841">
    <property type="entry name" value="Elong-fact-P_C"/>
    <property type="match status" value="1"/>
</dbReference>
<comment type="subcellular location">
    <subcellularLocation>
        <location evidence="1 8">Cytoplasm</location>
    </subcellularLocation>
</comment>
<dbReference type="InterPro" id="IPR015365">
    <property type="entry name" value="Elong-fact-P_C"/>
</dbReference>
<evidence type="ECO:0000256" key="4">
    <source>
        <dbReference type="ARBA" id="ARBA00022490"/>
    </source>
</evidence>
<dbReference type="PANTHER" id="PTHR30053:SF12">
    <property type="entry name" value="ELONGATION FACTOR P (EF-P) FAMILY PROTEIN"/>
    <property type="match status" value="1"/>
</dbReference>
<dbReference type="NCBIfam" id="NF001810">
    <property type="entry name" value="PRK00529.1"/>
    <property type="match status" value="1"/>
</dbReference>
<dbReference type="FunFam" id="2.40.50.140:FF:000004">
    <property type="entry name" value="Elongation factor P"/>
    <property type="match status" value="1"/>
</dbReference>
<dbReference type="CDD" id="cd04470">
    <property type="entry name" value="S1_EF-P_repeat_1"/>
    <property type="match status" value="1"/>
</dbReference>
<gene>
    <name evidence="8 13" type="primary">efp</name>
    <name evidence="13" type="ORF">G4Z02_07875</name>
</gene>
<dbReference type="Gene3D" id="2.40.50.140">
    <property type="entry name" value="Nucleic acid-binding proteins"/>
    <property type="match status" value="2"/>
</dbReference>
<evidence type="ECO:0000256" key="7">
    <source>
        <dbReference type="ARBA" id="ARBA00025469"/>
    </source>
</evidence>
<keyword evidence="4 8" id="KW-0963">Cytoplasm</keyword>
<evidence type="ECO:0000256" key="10">
    <source>
        <dbReference type="RuleBase" id="RU004389"/>
    </source>
</evidence>
<evidence type="ECO:0000313" key="14">
    <source>
        <dbReference type="Proteomes" id="UP000514720"/>
    </source>
</evidence>
<feature type="domain" description="Translation elongation factor P/YeiP central" evidence="12">
    <location>
        <begin position="67"/>
        <end position="121"/>
    </location>
</feature>
<dbReference type="AlphaFoldDB" id="A0A7L7KUJ4"/>
<evidence type="ECO:0000313" key="13">
    <source>
        <dbReference type="EMBL" id="QMS85664.1"/>
    </source>
</evidence>
<feature type="domain" description="Elongation factor P C-terminal" evidence="11">
    <location>
        <begin position="129"/>
        <end position="184"/>
    </location>
</feature>
<dbReference type="GO" id="GO:0043043">
    <property type="term" value="P:peptide biosynthetic process"/>
    <property type="evidence" value="ECO:0007669"/>
    <property type="project" value="InterPro"/>
</dbReference>
<comment type="pathway">
    <text evidence="2 8">Protein biosynthesis; polypeptide chain elongation.</text>
</comment>